<reference evidence="1 2" key="1">
    <citation type="journal article" date="2018" name="Front. Plant Sci.">
        <title>Red Clover (Trifolium pratense) and Zigzag Clover (T. medium) - A Picture of Genomic Similarities and Differences.</title>
        <authorList>
            <person name="Dluhosova J."/>
            <person name="Istvanek J."/>
            <person name="Nedelnik J."/>
            <person name="Repkova J."/>
        </authorList>
    </citation>
    <scope>NUCLEOTIDE SEQUENCE [LARGE SCALE GENOMIC DNA]</scope>
    <source>
        <strain evidence="2">cv. 10/8</strain>
        <tissue evidence="1">Leaf</tissue>
    </source>
</reference>
<evidence type="ECO:0000313" key="1">
    <source>
        <dbReference type="EMBL" id="MCI62060.1"/>
    </source>
</evidence>
<keyword evidence="2" id="KW-1185">Reference proteome</keyword>
<comment type="caution">
    <text evidence="1">The sequence shown here is derived from an EMBL/GenBank/DDBJ whole genome shotgun (WGS) entry which is preliminary data.</text>
</comment>
<organism evidence="1 2">
    <name type="scientific">Trifolium medium</name>
    <dbReference type="NCBI Taxonomy" id="97028"/>
    <lineage>
        <taxon>Eukaryota</taxon>
        <taxon>Viridiplantae</taxon>
        <taxon>Streptophyta</taxon>
        <taxon>Embryophyta</taxon>
        <taxon>Tracheophyta</taxon>
        <taxon>Spermatophyta</taxon>
        <taxon>Magnoliopsida</taxon>
        <taxon>eudicotyledons</taxon>
        <taxon>Gunneridae</taxon>
        <taxon>Pentapetalae</taxon>
        <taxon>rosids</taxon>
        <taxon>fabids</taxon>
        <taxon>Fabales</taxon>
        <taxon>Fabaceae</taxon>
        <taxon>Papilionoideae</taxon>
        <taxon>50 kb inversion clade</taxon>
        <taxon>NPAAA clade</taxon>
        <taxon>Hologalegina</taxon>
        <taxon>IRL clade</taxon>
        <taxon>Trifolieae</taxon>
        <taxon>Trifolium</taxon>
    </lineage>
</organism>
<accession>A0A392TPH2</accession>
<name>A0A392TPH2_9FABA</name>
<protein>
    <submittedName>
        <fullName evidence="1">Calcium-transporting ATPase plasma membrane-type-like</fullName>
    </submittedName>
</protein>
<dbReference type="AlphaFoldDB" id="A0A392TPH2"/>
<evidence type="ECO:0000313" key="2">
    <source>
        <dbReference type="Proteomes" id="UP000265520"/>
    </source>
</evidence>
<sequence length="44" mass="4633">SLLIEGVAQNTNGSVFVPKDGNGVEVSGSPTEKAILHWGFQVCF</sequence>
<proteinExistence type="predicted"/>
<dbReference type="Proteomes" id="UP000265520">
    <property type="component" value="Unassembled WGS sequence"/>
</dbReference>
<dbReference type="EMBL" id="LXQA010612126">
    <property type="protein sequence ID" value="MCI62060.1"/>
    <property type="molecule type" value="Genomic_DNA"/>
</dbReference>
<feature type="non-terminal residue" evidence="1">
    <location>
        <position position="1"/>
    </location>
</feature>